<evidence type="ECO:0000256" key="1">
    <source>
        <dbReference type="ARBA" id="ARBA00022723"/>
    </source>
</evidence>
<dbReference type="EMBL" id="JBHUME010000002">
    <property type="protein sequence ID" value="MFD2611411.1"/>
    <property type="molecule type" value="Genomic_DNA"/>
</dbReference>
<dbReference type="InterPro" id="IPR050963">
    <property type="entry name" value="Sirohydro_Cobaltochel/CbiX"/>
</dbReference>
<accession>A0ABW5P7W7</accession>
<organism evidence="4 5">
    <name type="scientific">Paenibacillus gansuensis</name>
    <dbReference type="NCBI Taxonomy" id="306542"/>
    <lineage>
        <taxon>Bacteria</taxon>
        <taxon>Bacillati</taxon>
        <taxon>Bacillota</taxon>
        <taxon>Bacilli</taxon>
        <taxon>Bacillales</taxon>
        <taxon>Paenibacillaceae</taxon>
        <taxon>Paenibacillus</taxon>
    </lineage>
</organism>
<dbReference type="PANTHER" id="PTHR33542">
    <property type="entry name" value="SIROHYDROCHLORIN FERROCHELATASE, CHLOROPLASTIC"/>
    <property type="match status" value="1"/>
</dbReference>
<feature type="region of interest" description="Disordered" evidence="3">
    <location>
        <begin position="1"/>
        <end position="36"/>
    </location>
</feature>
<protein>
    <submittedName>
        <fullName evidence="4">Sirohydrochlorin chelatase</fullName>
    </submittedName>
</protein>
<proteinExistence type="predicted"/>
<dbReference type="CDD" id="cd03416">
    <property type="entry name" value="CbiX_SirB_N"/>
    <property type="match status" value="1"/>
</dbReference>
<dbReference type="Proteomes" id="UP001597541">
    <property type="component" value="Unassembled WGS sequence"/>
</dbReference>
<comment type="caution">
    <text evidence="4">The sequence shown here is derived from an EMBL/GenBank/DDBJ whole genome shotgun (WGS) entry which is preliminary data.</text>
</comment>
<evidence type="ECO:0000313" key="5">
    <source>
        <dbReference type="Proteomes" id="UP001597541"/>
    </source>
</evidence>
<keyword evidence="1" id="KW-0479">Metal-binding</keyword>
<keyword evidence="2" id="KW-0456">Lyase</keyword>
<evidence type="ECO:0000256" key="2">
    <source>
        <dbReference type="ARBA" id="ARBA00023239"/>
    </source>
</evidence>
<evidence type="ECO:0000313" key="4">
    <source>
        <dbReference type="EMBL" id="MFD2611411.1"/>
    </source>
</evidence>
<name>A0ABW5P7W7_9BACL</name>
<keyword evidence="5" id="KW-1185">Reference proteome</keyword>
<gene>
    <name evidence="4" type="ORF">ACFSUF_03125</name>
</gene>
<dbReference type="InterPro" id="IPR002762">
    <property type="entry name" value="CbiX-like"/>
</dbReference>
<dbReference type="SUPFAM" id="SSF53800">
    <property type="entry name" value="Chelatase"/>
    <property type="match status" value="1"/>
</dbReference>
<evidence type="ECO:0000256" key="3">
    <source>
        <dbReference type="SAM" id="MobiDB-lite"/>
    </source>
</evidence>
<sequence length="303" mass="33030">MAFQDEMEQALEAAGFAEDGQSEAGPAEVGSKAAEGKSKADSRRYGVLIISHGSRSPEWVRLVDEAVSQVKVPEGVPVECSFLEIVEGRLIQDGIDRLEAAGVTDIIAVPLFVSSGSTHVDEISWSLGVVPEPKLETDLPYMRRSARVHWTGPIDADPDIAALMWEKVRELSTVPSREVLLVVGHGSKEAGFHEAWQEVLRSLAEQIGRLGGFAAVDTAMLLPEQAGEKVRRWTAERPDWGVVVAPFFLSEGYFTETVIPGRLEGLDYRYNGRALLPDPLLARWMEKRIDAVLNGGADILAGS</sequence>
<reference evidence="5" key="1">
    <citation type="journal article" date="2019" name="Int. J. Syst. Evol. Microbiol.">
        <title>The Global Catalogue of Microorganisms (GCM) 10K type strain sequencing project: providing services to taxonomists for standard genome sequencing and annotation.</title>
        <authorList>
            <consortium name="The Broad Institute Genomics Platform"/>
            <consortium name="The Broad Institute Genome Sequencing Center for Infectious Disease"/>
            <person name="Wu L."/>
            <person name="Ma J."/>
        </authorList>
    </citation>
    <scope>NUCLEOTIDE SEQUENCE [LARGE SCALE GENOMIC DNA]</scope>
    <source>
        <strain evidence="5">KCTC 3950</strain>
    </source>
</reference>
<dbReference type="Pfam" id="PF01903">
    <property type="entry name" value="CbiX"/>
    <property type="match status" value="2"/>
</dbReference>
<dbReference type="RefSeq" id="WP_377599998.1">
    <property type="nucleotide sequence ID" value="NZ_JBHUME010000002.1"/>
</dbReference>
<dbReference type="Gene3D" id="3.40.50.1400">
    <property type="match status" value="2"/>
</dbReference>
<dbReference type="PANTHER" id="PTHR33542:SF3">
    <property type="entry name" value="SIROHYDROCHLORIN FERROCHELATASE, CHLOROPLASTIC"/>
    <property type="match status" value="1"/>
</dbReference>